<dbReference type="EMBL" id="JADFTS010000004">
    <property type="protein sequence ID" value="KAF9609268.1"/>
    <property type="molecule type" value="Genomic_DNA"/>
</dbReference>
<protein>
    <recommendedName>
        <fullName evidence="5">B box-type domain-containing protein</fullName>
    </recommendedName>
</protein>
<dbReference type="CDD" id="cd19821">
    <property type="entry name" value="Bbox1_BBX-like"/>
    <property type="match status" value="1"/>
</dbReference>
<feature type="domain" description="B box-type" evidence="5">
    <location>
        <begin position="3"/>
        <end position="46"/>
    </location>
</feature>
<evidence type="ECO:0000256" key="4">
    <source>
        <dbReference type="SAM" id="MobiDB-lite"/>
    </source>
</evidence>
<dbReference type="Pfam" id="PF00643">
    <property type="entry name" value="zf-B_box"/>
    <property type="match status" value="1"/>
</dbReference>
<sequence length="216" mass="24367">MIKECDLCNLPAKMYCESDQASLCWNCDSKIHSANFLVAKHTRSLLCHLCQFPTSWTASGPKLGSTVSMCEVCVVSNGNRIIQRDQEEEEEEIEESQGGNEDEEDSVSDAENQVVPRQLNWSGCSSTKEEEEEEESTSSSSVRETAGVSLRKRMRDDEDLEETTSVHCFFKPLKDRKREELDLSTLCESDGDALVSSLRKFHHEILTGYVNTNLEL</sequence>
<accession>A0A835I509</accession>
<dbReference type="AlphaFoldDB" id="A0A835I509"/>
<dbReference type="InterPro" id="IPR049808">
    <property type="entry name" value="CONSTANS-like_Bbox1"/>
</dbReference>
<keyword evidence="2" id="KW-0863">Zinc-finger</keyword>
<evidence type="ECO:0000256" key="1">
    <source>
        <dbReference type="ARBA" id="ARBA00022723"/>
    </source>
</evidence>
<evidence type="ECO:0000313" key="7">
    <source>
        <dbReference type="Proteomes" id="UP000631114"/>
    </source>
</evidence>
<proteinExistence type="predicted"/>
<dbReference type="GO" id="GO:0008270">
    <property type="term" value="F:zinc ion binding"/>
    <property type="evidence" value="ECO:0007669"/>
    <property type="project" value="UniProtKB-KW"/>
</dbReference>
<dbReference type="InterPro" id="IPR000315">
    <property type="entry name" value="Znf_B-box"/>
</dbReference>
<keyword evidence="1" id="KW-0479">Metal-binding</keyword>
<reference evidence="6 7" key="1">
    <citation type="submission" date="2020-10" db="EMBL/GenBank/DDBJ databases">
        <title>The Coptis chinensis genome and diversification of protoberbering-type alkaloids.</title>
        <authorList>
            <person name="Wang B."/>
            <person name="Shu S."/>
            <person name="Song C."/>
            <person name="Liu Y."/>
        </authorList>
    </citation>
    <scope>NUCLEOTIDE SEQUENCE [LARGE SCALE GENOMIC DNA]</scope>
    <source>
        <strain evidence="6">HL-2020</strain>
        <tissue evidence="6">Leaf</tissue>
    </source>
</reference>
<feature type="region of interest" description="Disordered" evidence="4">
    <location>
        <begin position="84"/>
        <end position="157"/>
    </location>
</feature>
<evidence type="ECO:0000256" key="3">
    <source>
        <dbReference type="ARBA" id="ARBA00022833"/>
    </source>
</evidence>
<evidence type="ECO:0000259" key="5">
    <source>
        <dbReference type="SMART" id="SM00336"/>
    </source>
</evidence>
<keyword evidence="3" id="KW-0862">Zinc</keyword>
<dbReference type="PANTHER" id="PTHR31717">
    <property type="entry name" value="ZINC FINGER PROTEIN CONSTANS-LIKE 10"/>
    <property type="match status" value="1"/>
</dbReference>
<feature type="compositionally biased region" description="Acidic residues" evidence="4">
    <location>
        <begin position="86"/>
        <end position="108"/>
    </location>
</feature>
<organism evidence="6 7">
    <name type="scientific">Coptis chinensis</name>
    <dbReference type="NCBI Taxonomy" id="261450"/>
    <lineage>
        <taxon>Eukaryota</taxon>
        <taxon>Viridiplantae</taxon>
        <taxon>Streptophyta</taxon>
        <taxon>Embryophyta</taxon>
        <taxon>Tracheophyta</taxon>
        <taxon>Spermatophyta</taxon>
        <taxon>Magnoliopsida</taxon>
        <taxon>Ranunculales</taxon>
        <taxon>Ranunculaceae</taxon>
        <taxon>Coptidoideae</taxon>
        <taxon>Coptis</taxon>
    </lineage>
</organism>
<comment type="caution">
    <text evidence="6">The sequence shown here is derived from an EMBL/GenBank/DDBJ whole genome shotgun (WGS) entry which is preliminary data.</text>
</comment>
<dbReference type="SMART" id="SM00336">
    <property type="entry name" value="BBOX"/>
    <property type="match status" value="1"/>
</dbReference>
<dbReference type="PANTHER" id="PTHR31717:SF60">
    <property type="entry name" value="B-BOX TYPE ZINC FINGER FAMILY PROTEIN"/>
    <property type="match status" value="1"/>
</dbReference>
<dbReference type="Proteomes" id="UP000631114">
    <property type="component" value="Unassembled WGS sequence"/>
</dbReference>
<keyword evidence="7" id="KW-1185">Reference proteome</keyword>
<gene>
    <name evidence="6" type="ORF">IFM89_014462</name>
</gene>
<name>A0A835I509_9MAGN</name>
<evidence type="ECO:0000313" key="6">
    <source>
        <dbReference type="EMBL" id="KAF9609268.1"/>
    </source>
</evidence>
<dbReference type="OrthoDB" id="153872at2759"/>
<evidence type="ECO:0000256" key="2">
    <source>
        <dbReference type="ARBA" id="ARBA00022771"/>
    </source>
</evidence>